<feature type="region of interest" description="Disordered" evidence="1">
    <location>
        <begin position="1"/>
        <end position="35"/>
    </location>
</feature>
<organism evidence="2 3">
    <name type="scientific">Pseudomonas poae</name>
    <dbReference type="NCBI Taxonomy" id="200451"/>
    <lineage>
        <taxon>Bacteria</taxon>
        <taxon>Pseudomonadati</taxon>
        <taxon>Pseudomonadota</taxon>
        <taxon>Gammaproteobacteria</taxon>
        <taxon>Pseudomonadales</taxon>
        <taxon>Pseudomonadaceae</taxon>
        <taxon>Pseudomonas</taxon>
    </lineage>
</organism>
<reference evidence="2 3" key="1">
    <citation type="submission" date="2017-09" db="EMBL/GenBank/DDBJ databases">
        <title>Genomic, metabolic, and phenotypic characteristics of bacterial isolates from the natural microbiome of the model nematode Caenorhabditis elegans.</title>
        <authorList>
            <person name="Zimmermann J."/>
            <person name="Obeng N."/>
            <person name="Yang W."/>
            <person name="Obeng O."/>
            <person name="Kissoyan K."/>
            <person name="Pees B."/>
            <person name="Dirksen P."/>
            <person name="Hoppner M."/>
            <person name="Franke A."/>
            <person name="Rosenstiel P."/>
            <person name="Leippe M."/>
            <person name="Dierking K."/>
            <person name="Kaleta C."/>
            <person name="Schulenburg H."/>
        </authorList>
    </citation>
    <scope>NUCLEOTIDE SEQUENCE [LARGE SCALE GENOMIC DNA]</scope>
    <source>
        <strain evidence="2 3">MYb117</strain>
    </source>
</reference>
<evidence type="ECO:0000256" key="1">
    <source>
        <dbReference type="SAM" id="MobiDB-lite"/>
    </source>
</evidence>
<evidence type="ECO:0000313" key="3">
    <source>
        <dbReference type="Proteomes" id="UP000238045"/>
    </source>
</evidence>
<evidence type="ECO:0000313" key="2">
    <source>
        <dbReference type="EMBL" id="PRC11444.1"/>
    </source>
</evidence>
<feature type="compositionally biased region" description="Basic and acidic residues" evidence="1">
    <location>
        <begin position="11"/>
        <end position="27"/>
    </location>
</feature>
<protein>
    <recommendedName>
        <fullName evidence="4">Type III secretion effector protein</fullName>
    </recommendedName>
</protein>
<accession>A0A2S9E999</accession>
<dbReference type="EMBL" id="PCQL01000040">
    <property type="protein sequence ID" value="PRC11444.1"/>
    <property type="molecule type" value="Genomic_DNA"/>
</dbReference>
<keyword evidence="3" id="KW-1185">Reference proteome</keyword>
<sequence>MSNLPLTEGANHSDYRPDNSDPGKKPDNVWSGFSQSRGTGNCVTIAAIKAAMQKYGEKPTDVYKSVTENSGGYHVVMRDGFELNLSKSELREAAAAARFIGDSPSMLTNANFMYAVSAKRAQMEGNDRAGPNQMNYTQALNTLMDSEFAGEGLARLGVKFRQGNMNDLARGMIGTLARDGHDMAVINNREELNGTRAGAPRYGYNGWAEIFVLL</sequence>
<dbReference type="Proteomes" id="UP000238045">
    <property type="component" value="Unassembled WGS sequence"/>
</dbReference>
<evidence type="ECO:0008006" key="4">
    <source>
        <dbReference type="Google" id="ProtNLM"/>
    </source>
</evidence>
<proteinExistence type="predicted"/>
<name>A0A2S9E999_9PSED</name>
<dbReference type="AlphaFoldDB" id="A0A2S9E999"/>
<gene>
    <name evidence="2" type="ORF">CQZ99_25065</name>
</gene>
<comment type="caution">
    <text evidence="2">The sequence shown here is derived from an EMBL/GenBank/DDBJ whole genome shotgun (WGS) entry which is preliminary data.</text>
</comment>